<dbReference type="PROSITE" id="PS50097">
    <property type="entry name" value="BTB"/>
    <property type="match status" value="1"/>
</dbReference>
<sequence length="172" mass="19268">MKVPNCRLADELGDLCEKSHLPVFNAMFEPEMEESKKYRMEINDMEPDVFKEMMCFIYTGKAPNLDKMADDLLAAADKYVLGRLKVMYKDALCTSLILESAAEILILAALHSADQLKTQSVDFIGCHSADVRDTSSWKSMVSSHPHLVADAFHPLASVQCPLCIPHETYLLV</sequence>
<evidence type="ECO:0000313" key="3">
    <source>
        <dbReference type="Proteomes" id="UP001346869"/>
    </source>
</evidence>
<gene>
    <name evidence="2" type="ORF">PBY51_007650</name>
</gene>
<accession>A0AAN7X9F8</accession>
<reference evidence="2 3" key="1">
    <citation type="journal article" date="2023" name="Genes (Basel)">
        <title>Chromosome-Level Genome Assembly and Circadian Gene Repertoire of the Patagonia Blennie Eleginops maclovinus-The Closest Ancestral Proxy of Antarctic Cryonotothenioids.</title>
        <authorList>
            <person name="Cheng C.C."/>
            <person name="Rivera-Colon A.G."/>
            <person name="Minhas B.F."/>
            <person name="Wilson L."/>
            <person name="Rayamajhi N."/>
            <person name="Vargas-Chacoff L."/>
            <person name="Catchen J.M."/>
        </authorList>
    </citation>
    <scope>NUCLEOTIDE SEQUENCE [LARGE SCALE GENOMIC DNA]</scope>
    <source>
        <strain evidence="2">JMC-PN-2008</strain>
    </source>
</reference>
<dbReference type="Gene3D" id="6.20.250.50">
    <property type="match status" value="1"/>
</dbReference>
<proteinExistence type="predicted"/>
<dbReference type="SUPFAM" id="SSF54695">
    <property type="entry name" value="POZ domain"/>
    <property type="match status" value="1"/>
</dbReference>
<evidence type="ECO:0000259" key="1">
    <source>
        <dbReference type="PROSITE" id="PS50097"/>
    </source>
</evidence>
<dbReference type="Proteomes" id="UP001346869">
    <property type="component" value="Unassembled WGS sequence"/>
</dbReference>
<name>A0AAN7X9F8_ELEMC</name>
<dbReference type="EMBL" id="JAUZQC010000017">
    <property type="protein sequence ID" value="KAK5856024.1"/>
    <property type="molecule type" value="Genomic_DNA"/>
</dbReference>
<dbReference type="AlphaFoldDB" id="A0AAN7X9F8"/>
<dbReference type="Gene3D" id="6.10.250.3030">
    <property type="match status" value="1"/>
</dbReference>
<protein>
    <recommendedName>
        <fullName evidence="1">BTB domain-containing protein</fullName>
    </recommendedName>
</protein>
<dbReference type="Gene3D" id="3.30.710.10">
    <property type="entry name" value="Potassium Channel Kv1.1, Chain A"/>
    <property type="match status" value="1"/>
</dbReference>
<evidence type="ECO:0000313" key="2">
    <source>
        <dbReference type="EMBL" id="KAK5856024.1"/>
    </source>
</evidence>
<comment type="caution">
    <text evidence="2">The sequence shown here is derived from an EMBL/GenBank/DDBJ whole genome shotgun (WGS) entry which is preliminary data.</text>
</comment>
<dbReference type="Pfam" id="PF00651">
    <property type="entry name" value="BTB"/>
    <property type="match status" value="1"/>
</dbReference>
<keyword evidence="3" id="KW-1185">Reference proteome</keyword>
<feature type="domain" description="BTB" evidence="1">
    <location>
        <begin position="22"/>
        <end position="61"/>
    </location>
</feature>
<dbReference type="PANTHER" id="PTHR24413">
    <property type="entry name" value="SPECKLE-TYPE POZ PROTEIN"/>
    <property type="match status" value="1"/>
</dbReference>
<dbReference type="InterPro" id="IPR000210">
    <property type="entry name" value="BTB/POZ_dom"/>
</dbReference>
<reference evidence="2 3" key="2">
    <citation type="journal article" date="2023" name="Mol. Biol. Evol.">
        <title>Genomics of Secondarily Temperate Adaptation in the Only Non-Antarctic Icefish.</title>
        <authorList>
            <person name="Rivera-Colon A.G."/>
            <person name="Rayamajhi N."/>
            <person name="Minhas B.F."/>
            <person name="Madrigal G."/>
            <person name="Bilyk K.T."/>
            <person name="Yoon V."/>
            <person name="Hune M."/>
            <person name="Gregory S."/>
            <person name="Cheng C.H.C."/>
            <person name="Catchen J.M."/>
        </authorList>
    </citation>
    <scope>NUCLEOTIDE SEQUENCE [LARGE SCALE GENOMIC DNA]</scope>
    <source>
        <strain evidence="2">JMC-PN-2008</strain>
    </source>
</reference>
<dbReference type="SMART" id="SM00225">
    <property type="entry name" value="BTB"/>
    <property type="match status" value="1"/>
</dbReference>
<organism evidence="2 3">
    <name type="scientific">Eleginops maclovinus</name>
    <name type="common">Patagonian blennie</name>
    <name type="synonym">Eleginus maclovinus</name>
    <dbReference type="NCBI Taxonomy" id="56733"/>
    <lineage>
        <taxon>Eukaryota</taxon>
        <taxon>Metazoa</taxon>
        <taxon>Chordata</taxon>
        <taxon>Craniata</taxon>
        <taxon>Vertebrata</taxon>
        <taxon>Euteleostomi</taxon>
        <taxon>Actinopterygii</taxon>
        <taxon>Neopterygii</taxon>
        <taxon>Teleostei</taxon>
        <taxon>Neoteleostei</taxon>
        <taxon>Acanthomorphata</taxon>
        <taxon>Eupercaria</taxon>
        <taxon>Perciformes</taxon>
        <taxon>Notothenioidei</taxon>
        <taxon>Eleginopidae</taxon>
        <taxon>Eleginops</taxon>
    </lineage>
</organism>
<dbReference type="InterPro" id="IPR011333">
    <property type="entry name" value="SKP1/BTB/POZ_sf"/>
</dbReference>